<dbReference type="GO" id="GO:0030121">
    <property type="term" value="C:AP-1 adaptor complex"/>
    <property type="evidence" value="ECO:0007669"/>
    <property type="project" value="InterPro"/>
</dbReference>
<dbReference type="Proteomes" id="UP000324767">
    <property type="component" value="Unassembled WGS sequence"/>
</dbReference>
<dbReference type="CDD" id="cd14831">
    <property type="entry name" value="AP1_sigma"/>
    <property type="match status" value="1"/>
</dbReference>
<dbReference type="FunFam" id="3.40.1000.50:FF:000004">
    <property type="entry name" value="Repressor of RNA polymerase III transcription MAF1"/>
    <property type="match status" value="1"/>
</dbReference>
<evidence type="ECO:0000256" key="4">
    <source>
        <dbReference type="ARBA" id="ARBA00022448"/>
    </source>
</evidence>
<organism evidence="13 14">
    <name type="scientific">Lasallia pustulata</name>
    <dbReference type="NCBI Taxonomy" id="136370"/>
    <lineage>
        <taxon>Eukaryota</taxon>
        <taxon>Fungi</taxon>
        <taxon>Dikarya</taxon>
        <taxon>Ascomycota</taxon>
        <taxon>Pezizomycotina</taxon>
        <taxon>Lecanoromycetes</taxon>
        <taxon>OSLEUM clade</taxon>
        <taxon>Umbilicariomycetidae</taxon>
        <taxon>Umbilicariales</taxon>
        <taxon>Umbilicariaceae</taxon>
        <taxon>Lasallia</taxon>
    </lineage>
</organism>
<comment type="similarity">
    <text evidence="3">Belongs to the adaptor complexes small subunit family.</text>
</comment>
<evidence type="ECO:0000313" key="13">
    <source>
        <dbReference type="EMBL" id="KAA6408431.1"/>
    </source>
</evidence>
<dbReference type="GO" id="GO:0000994">
    <property type="term" value="F:RNA polymerase III core binding"/>
    <property type="evidence" value="ECO:0007669"/>
    <property type="project" value="TreeGrafter"/>
</dbReference>
<name>A0A5M8PGF7_9LECA</name>
<dbReference type="InterPro" id="IPR038564">
    <property type="entry name" value="Maf1_sf"/>
</dbReference>
<comment type="subcellular location">
    <subcellularLocation>
        <location evidence="2">Cytoplasmic vesicle</location>
        <location evidence="2">Clathrin-coated vesicle membrane</location>
    </subcellularLocation>
    <subcellularLocation>
        <location evidence="1">Golgi apparatus</location>
    </subcellularLocation>
</comment>
<gene>
    <name evidence="13" type="ORF">FRX48_07513</name>
</gene>
<dbReference type="InterPro" id="IPR015257">
    <property type="entry name" value="Maf1"/>
</dbReference>
<keyword evidence="6" id="KW-0333">Golgi apparatus</keyword>
<dbReference type="AlphaFoldDB" id="A0A5M8PGF7"/>
<comment type="caution">
    <text evidence="13">The sequence shown here is derived from an EMBL/GenBank/DDBJ whole genome shotgun (WGS) entry which is preliminary data.</text>
</comment>
<dbReference type="Gene3D" id="3.40.1000.50">
    <property type="entry name" value="Repressor of RNA polymerase III transcription Maf1"/>
    <property type="match status" value="1"/>
</dbReference>
<dbReference type="GO" id="GO:0005829">
    <property type="term" value="C:cytosol"/>
    <property type="evidence" value="ECO:0007669"/>
    <property type="project" value="GOC"/>
</dbReference>
<evidence type="ECO:0000313" key="14">
    <source>
        <dbReference type="Proteomes" id="UP000324767"/>
    </source>
</evidence>
<dbReference type="GO" id="GO:0035615">
    <property type="term" value="F:clathrin adaptor activity"/>
    <property type="evidence" value="ECO:0007669"/>
    <property type="project" value="InterPro"/>
</dbReference>
<keyword evidence="13" id="KW-0808">Transferase</keyword>
<dbReference type="OrthoDB" id="277029at2759"/>
<evidence type="ECO:0000256" key="3">
    <source>
        <dbReference type="ARBA" id="ARBA00006972"/>
    </source>
</evidence>
<dbReference type="PANTHER" id="PTHR22504:SF0">
    <property type="entry name" value="REPRESSOR OF RNA POLYMERASE III TRANSCRIPTION MAF1 HOMOLOG"/>
    <property type="match status" value="1"/>
</dbReference>
<evidence type="ECO:0000256" key="6">
    <source>
        <dbReference type="ARBA" id="ARBA00023034"/>
    </source>
</evidence>
<keyword evidence="8" id="KW-0968">Cytoplasmic vesicle</keyword>
<evidence type="ECO:0000256" key="5">
    <source>
        <dbReference type="ARBA" id="ARBA00022927"/>
    </source>
</evidence>
<evidence type="ECO:0000256" key="2">
    <source>
        <dbReference type="ARBA" id="ARBA00004640"/>
    </source>
</evidence>
<evidence type="ECO:0000256" key="10">
    <source>
        <dbReference type="ARBA" id="ARBA00081706"/>
    </source>
</evidence>
<evidence type="ECO:0000256" key="9">
    <source>
        <dbReference type="ARBA" id="ARBA00074180"/>
    </source>
</evidence>
<dbReference type="Pfam" id="PF01217">
    <property type="entry name" value="Clat_adaptor_s"/>
    <property type="match status" value="1"/>
</dbReference>
<evidence type="ECO:0000256" key="8">
    <source>
        <dbReference type="ARBA" id="ARBA00023329"/>
    </source>
</evidence>
<dbReference type="FunFam" id="3.30.450.60:FF:000007">
    <property type="entry name" value="AP complex subunit sigma"/>
    <property type="match status" value="1"/>
</dbReference>
<dbReference type="GO" id="GO:0016301">
    <property type="term" value="F:kinase activity"/>
    <property type="evidence" value="ECO:0007669"/>
    <property type="project" value="UniProtKB-KW"/>
</dbReference>
<dbReference type="Pfam" id="PF09174">
    <property type="entry name" value="Maf1"/>
    <property type="match status" value="1"/>
</dbReference>
<dbReference type="InterPro" id="IPR011012">
    <property type="entry name" value="Longin-like_dom_sf"/>
</dbReference>
<dbReference type="SUPFAM" id="SSF64356">
    <property type="entry name" value="SNARE-like"/>
    <property type="match status" value="1"/>
</dbReference>
<evidence type="ECO:0000259" key="12">
    <source>
        <dbReference type="Pfam" id="PF01217"/>
    </source>
</evidence>
<feature type="region of interest" description="Disordered" evidence="11">
    <location>
        <begin position="613"/>
        <end position="655"/>
    </location>
</feature>
<evidence type="ECO:0000256" key="11">
    <source>
        <dbReference type="SAM" id="MobiDB-lite"/>
    </source>
</evidence>
<keyword evidence="13" id="KW-0418">Kinase</keyword>
<keyword evidence="7" id="KW-0472">Membrane</keyword>
<accession>A0A5M8PGF7</accession>
<dbReference type="EMBL" id="VXIT01000013">
    <property type="protein sequence ID" value="KAA6408431.1"/>
    <property type="molecule type" value="Genomic_DNA"/>
</dbReference>
<keyword evidence="4" id="KW-0813">Transport</keyword>
<feature type="domain" description="AP complex mu/sigma subunit" evidence="12">
    <location>
        <begin position="3"/>
        <end position="142"/>
    </location>
</feature>
<dbReference type="InterPro" id="IPR022775">
    <property type="entry name" value="AP_mu_sigma_su"/>
</dbReference>
<keyword evidence="5" id="KW-0653">Protein transport</keyword>
<reference evidence="13 14" key="1">
    <citation type="submission" date="2019-09" db="EMBL/GenBank/DDBJ databases">
        <title>The hologenome of the rock-dwelling lichen Lasallia pustulata.</title>
        <authorList>
            <person name="Greshake Tzovaras B."/>
            <person name="Segers F."/>
            <person name="Bicker A."/>
            <person name="Dal Grande F."/>
            <person name="Otte J."/>
            <person name="Hankeln T."/>
            <person name="Schmitt I."/>
            <person name="Ebersberger I."/>
        </authorList>
    </citation>
    <scope>NUCLEOTIDE SEQUENCE [LARGE SCALE GENOMIC DNA]</scope>
    <source>
        <strain evidence="13">A1-1</strain>
    </source>
</reference>
<evidence type="ECO:0000256" key="7">
    <source>
        <dbReference type="ARBA" id="ARBA00023136"/>
    </source>
</evidence>
<proteinExistence type="inferred from homology"/>
<dbReference type="GO" id="GO:0016482">
    <property type="term" value="P:cytosolic transport"/>
    <property type="evidence" value="ECO:0007669"/>
    <property type="project" value="UniProtKB-ARBA"/>
</dbReference>
<dbReference type="GO" id="GO:0015031">
    <property type="term" value="P:protein transport"/>
    <property type="evidence" value="ECO:0007669"/>
    <property type="project" value="UniProtKB-KW"/>
</dbReference>
<evidence type="ECO:0000256" key="1">
    <source>
        <dbReference type="ARBA" id="ARBA00004555"/>
    </source>
</evidence>
<dbReference type="Gene3D" id="3.30.450.60">
    <property type="match status" value="1"/>
</dbReference>
<sequence>MAITYLILLSRQGKVRLAKWFTTLSPKEKAKIIKDVSQLVLSRRTRMCNFLEYKDSKVVYRRYASLFFIAGCASTDNELITLEIVHRYVEQMDKYYGNVCELDIIFNFQKAYFILDELLLAGELQESSKKNVLRCISQQDSLEDTEVEEGVMDKLRESGLVSGQSTGNVQSKQPPHTPLSIIFIITSPSRHVAVSQYILLTLGVHRLADPRKQRISYAASLGCPRPFVAKEIRNLKTRSQLKLSARRQRTEWYRFHQFSIVRRLSSRRALQGSSHSRLFRSLQRLCLEHASHKTKWLLEQLIMKYLPLRDFDDVTNALNFDTADCHVIGGCDLYTTKAAGSDKKLYKTIENSLESQYESLLRFSASLSPPQATSAAASLNLSRSSPFGPLSQISSRRTFAYLIATLNASHPDYDFSHLLRPSDFRREKSLKAVMNTLDTTLYNLRPRPTSVAVPSHWSSEVSAGRPSTPSGSQTWGPRMWRLIDKEMSLKECSVYCYSPDEDPYDGEEGAIWSFNYFFFNKARKRVCYIYLRGLSIISHSPAQRTPMKTKRSADDDWGQSDISGAGKRARYWLGDRANDDVSSGWGEDDDEQDIIAAPYHDDEVEVLEVLDDGDEPRYVLSADEAGSPYSERSGRSMSKGTVRGVSEEIADSMDV</sequence>
<dbReference type="InterPro" id="IPR044733">
    <property type="entry name" value="AP1_sigma"/>
</dbReference>
<dbReference type="GO" id="GO:0005634">
    <property type="term" value="C:nucleus"/>
    <property type="evidence" value="ECO:0007669"/>
    <property type="project" value="TreeGrafter"/>
</dbReference>
<protein>
    <recommendedName>
        <fullName evidence="9">AP-1 complex subunit sigma-1</fullName>
    </recommendedName>
    <alternativeName>
        <fullName evidence="10">Sigma1-adaptin</fullName>
    </alternativeName>
</protein>
<dbReference type="PANTHER" id="PTHR22504">
    <property type="entry name" value="REPRESSOR OF RNA POLYMERASE III TRANSCRIPTION MAF1"/>
    <property type="match status" value="1"/>
</dbReference>
<dbReference type="GO" id="GO:0016480">
    <property type="term" value="P:negative regulation of transcription by RNA polymerase III"/>
    <property type="evidence" value="ECO:0007669"/>
    <property type="project" value="InterPro"/>
</dbReference>